<reference evidence="3" key="1">
    <citation type="journal article" date="2020" name="Stud. Mycol.">
        <title>101 Dothideomycetes genomes: a test case for predicting lifestyles and emergence of pathogens.</title>
        <authorList>
            <person name="Haridas S."/>
            <person name="Albert R."/>
            <person name="Binder M."/>
            <person name="Bloem J."/>
            <person name="Labutti K."/>
            <person name="Salamov A."/>
            <person name="Andreopoulos B."/>
            <person name="Baker S."/>
            <person name="Barry K."/>
            <person name="Bills G."/>
            <person name="Bluhm B."/>
            <person name="Cannon C."/>
            <person name="Castanera R."/>
            <person name="Culley D."/>
            <person name="Daum C."/>
            <person name="Ezra D."/>
            <person name="Gonzalez J."/>
            <person name="Henrissat B."/>
            <person name="Kuo A."/>
            <person name="Liang C."/>
            <person name="Lipzen A."/>
            <person name="Lutzoni F."/>
            <person name="Magnuson J."/>
            <person name="Mondo S."/>
            <person name="Nolan M."/>
            <person name="Ohm R."/>
            <person name="Pangilinan J."/>
            <person name="Park H.-J."/>
            <person name="Ramirez L."/>
            <person name="Alfaro M."/>
            <person name="Sun H."/>
            <person name="Tritt A."/>
            <person name="Yoshinaga Y."/>
            <person name="Zwiers L.-H."/>
            <person name="Turgeon B."/>
            <person name="Goodwin S."/>
            <person name="Spatafora J."/>
            <person name="Crous P."/>
            <person name="Grigoriev I."/>
        </authorList>
    </citation>
    <scope>NUCLEOTIDE SEQUENCE</scope>
    <source>
        <strain evidence="3">Tuck. ex Michener</strain>
    </source>
</reference>
<keyword evidence="3" id="KW-0503">Monooxygenase</keyword>
<feature type="binding site" description="axial binding residue" evidence="1">
    <location>
        <position position="453"/>
    </location>
    <ligand>
        <name>heme</name>
        <dbReference type="ChEBI" id="CHEBI:30413"/>
    </ligand>
    <ligandPart>
        <name>Fe</name>
        <dbReference type="ChEBI" id="CHEBI:18248"/>
    </ligandPart>
</feature>
<dbReference type="InterPro" id="IPR002401">
    <property type="entry name" value="Cyt_P450_E_grp-I"/>
</dbReference>
<sequence>MAIISTELITLRNAGLFLGILLVYAIFRRVFIRFFHLSNFAGPKLAGYTRYWLIKTYASKDSANIFLDANKHFGKLVRIGPNTLLTDDPEINWRVLGPHSNYRRGKWFDSLRFDPHYTSIASETDPVKHDALRWKVTQGYATKDFPDLENVVDSRVSEWIEQMQLKAVDKTSSARSYDLARNVRMMTLEIAAWVCFSEGLGFGYEEEERDEFQKSIEENAPYAQYLSTIHGLFSLIYTICSIPGMKNRMVLTEHNNPGIGKIMKVSRIVTEKRYAPDAKPVNDMLGSWMKRGLTQHEAETETSIALVTGAFPSSAAINVVVLHVATNPLILSRLRNELDAAVAKGEISTPITNAQAMKLPYFQACVSEALRRFPPITQLRERVAPPGGDTLDGRYVPAGTQIGLNAWGLQRHPCFGDEPEVYRPERWLEADEKRLMEMNKVQALVFGYGGTKCLGVTQAMMIINKVLIELFRTFDIEVVNPMKPWVDQCNGVSFHQDFFVRLEKRVRG</sequence>
<dbReference type="GO" id="GO:0005506">
    <property type="term" value="F:iron ion binding"/>
    <property type="evidence" value="ECO:0007669"/>
    <property type="project" value="InterPro"/>
</dbReference>
<comment type="cofactor">
    <cofactor evidence="1">
        <name>heme</name>
        <dbReference type="ChEBI" id="CHEBI:30413"/>
    </cofactor>
</comment>
<evidence type="ECO:0000313" key="3">
    <source>
        <dbReference type="EMBL" id="KAF2234803.1"/>
    </source>
</evidence>
<keyword evidence="2" id="KW-0812">Transmembrane</keyword>
<protein>
    <submittedName>
        <fullName evidence="3">Putative benzoate 4-monooxygenase cytochrome P450</fullName>
    </submittedName>
</protein>
<dbReference type="PRINTS" id="PR00463">
    <property type="entry name" value="EP450I"/>
</dbReference>
<keyword evidence="1" id="KW-0349">Heme</keyword>
<proteinExistence type="predicted"/>
<keyword evidence="1" id="KW-0408">Iron</keyword>
<keyword evidence="4" id="KW-1185">Reference proteome</keyword>
<dbReference type="OrthoDB" id="3934656at2759"/>
<feature type="transmembrane region" description="Helical" evidence="2">
    <location>
        <begin position="14"/>
        <end position="31"/>
    </location>
</feature>
<dbReference type="GO" id="GO:0016705">
    <property type="term" value="F:oxidoreductase activity, acting on paired donors, with incorporation or reduction of molecular oxygen"/>
    <property type="evidence" value="ECO:0007669"/>
    <property type="project" value="InterPro"/>
</dbReference>
<dbReference type="InterPro" id="IPR036396">
    <property type="entry name" value="Cyt_P450_sf"/>
</dbReference>
<accession>A0A6A6HBE7</accession>
<dbReference type="Proteomes" id="UP000800092">
    <property type="component" value="Unassembled WGS sequence"/>
</dbReference>
<organism evidence="3 4">
    <name type="scientific">Viridothelium virens</name>
    <name type="common">Speckled blister lichen</name>
    <name type="synonym">Trypethelium virens</name>
    <dbReference type="NCBI Taxonomy" id="1048519"/>
    <lineage>
        <taxon>Eukaryota</taxon>
        <taxon>Fungi</taxon>
        <taxon>Dikarya</taxon>
        <taxon>Ascomycota</taxon>
        <taxon>Pezizomycotina</taxon>
        <taxon>Dothideomycetes</taxon>
        <taxon>Dothideomycetes incertae sedis</taxon>
        <taxon>Trypetheliales</taxon>
        <taxon>Trypetheliaceae</taxon>
        <taxon>Viridothelium</taxon>
    </lineage>
</organism>
<dbReference type="GO" id="GO:0020037">
    <property type="term" value="F:heme binding"/>
    <property type="evidence" value="ECO:0007669"/>
    <property type="project" value="InterPro"/>
</dbReference>
<dbReference type="GO" id="GO:0004497">
    <property type="term" value="F:monooxygenase activity"/>
    <property type="evidence" value="ECO:0007669"/>
    <property type="project" value="UniProtKB-KW"/>
</dbReference>
<evidence type="ECO:0000256" key="2">
    <source>
        <dbReference type="SAM" id="Phobius"/>
    </source>
</evidence>
<keyword evidence="3" id="KW-0560">Oxidoreductase</keyword>
<keyword evidence="2" id="KW-0472">Membrane</keyword>
<gene>
    <name evidence="3" type="ORF">EV356DRAFT_501394</name>
</gene>
<evidence type="ECO:0000256" key="1">
    <source>
        <dbReference type="PIRSR" id="PIRSR602401-1"/>
    </source>
</evidence>
<evidence type="ECO:0000313" key="4">
    <source>
        <dbReference type="Proteomes" id="UP000800092"/>
    </source>
</evidence>
<dbReference type="PANTHER" id="PTHR24305:SF168">
    <property type="entry name" value="P450, PUTATIVE (EUROFUNG)-RELATED"/>
    <property type="match status" value="1"/>
</dbReference>
<dbReference type="EMBL" id="ML991796">
    <property type="protein sequence ID" value="KAF2234803.1"/>
    <property type="molecule type" value="Genomic_DNA"/>
</dbReference>
<keyword evidence="2" id="KW-1133">Transmembrane helix</keyword>
<dbReference type="PANTHER" id="PTHR24305">
    <property type="entry name" value="CYTOCHROME P450"/>
    <property type="match status" value="1"/>
</dbReference>
<dbReference type="InterPro" id="IPR050121">
    <property type="entry name" value="Cytochrome_P450_monoxygenase"/>
</dbReference>
<dbReference type="SUPFAM" id="SSF48264">
    <property type="entry name" value="Cytochrome P450"/>
    <property type="match status" value="1"/>
</dbReference>
<dbReference type="InterPro" id="IPR001128">
    <property type="entry name" value="Cyt_P450"/>
</dbReference>
<dbReference type="Gene3D" id="1.10.630.10">
    <property type="entry name" value="Cytochrome P450"/>
    <property type="match status" value="1"/>
</dbReference>
<dbReference type="Pfam" id="PF00067">
    <property type="entry name" value="p450"/>
    <property type="match status" value="1"/>
</dbReference>
<name>A0A6A6HBE7_VIRVR</name>
<keyword evidence="1" id="KW-0479">Metal-binding</keyword>
<dbReference type="AlphaFoldDB" id="A0A6A6HBE7"/>